<evidence type="ECO:0000259" key="14">
    <source>
        <dbReference type="SMART" id="SM00485"/>
    </source>
</evidence>
<dbReference type="SUPFAM" id="SSF88723">
    <property type="entry name" value="PIN domain-like"/>
    <property type="match status" value="1"/>
</dbReference>
<dbReference type="SMART" id="SM00279">
    <property type="entry name" value="HhH2"/>
    <property type="match status" value="1"/>
</dbReference>
<accession>G3BF51</accession>
<dbReference type="SMART" id="SM00484">
    <property type="entry name" value="XPGI"/>
    <property type="match status" value="1"/>
</dbReference>
<evidence type="ECO:0000256" key="3">
    <source>
        <dbReference type="ARBA" id="ARBA00005283"/>
    </source>
</evidence>
<keyword evidence="7" id="KW-0227">DNA damage</keyword>
<sequence>MGVNSLWDILGPTARPVRLEALTRKRLAVDASIWIYQFLKAVRDSEGNTLHSSHIVGFFRRICKLLYFGIQPVFIFDGGAPALKRDTIKKRKERRDGKREDASETAHRLLAIHAQRRVQQPKENNDDTVYLEDLPGQHPNHIQHSPSRTGKRFVPSDEYHLPELKKIKIRESDERLLPDEEYRELASESFDIVDGIDINSVNPNSEEFAELPMSTQYMILSHLRLKSRLRMGFSKEQLENIFTDSMDFSKFQIQQVQKRNFYTQRLMDASGMGEDGNATRRIAGEKDRKYALIRTDDGWALSLGQEDDHQVVEKAPVELNPQFPEIINISDKSEDDIEVGDEDDDDDDDFEDVSIGEAPVENAEDQELNRAVIESIYEQYEDKPVSKATDEFSQDELKLAIEKSKKELSVLVQREEAMITNQTVEPFDFNFGDSLLFSSNQSAEPVNAYPKSHKPQKEVPETIVEEEEPESYYDRLGRKEKELEHLDQLEALMESEEETDKKDTAKQNSVPEWFNEKLEANSVYQNFQAEREDSVEKDEDVGLIPWDKAKEMLDNESEDEDPHEVEEISHTNLVDSVEDESIVISEANTQGIEDPVDVPEVEEKDTEVDVKVEPVEETSSKTSRKDGVLDYVFVDDEDELADRQLLQEEKDHDKLKRDIAAHHEPLLNITTSITEEQLLQERLLKQKRDSEEVTQAMINDVQELLRRFGIPFLTAPMEAEAQCVELLKLGLVDGIVTDDSDTFLFGGDRVYKNMFNQKQFVECYLSEDVSGKLGLSQEKLIELGLLLGSDYTEGVKGIGPVLAMEILAEFGSLHQFKEWFDDCNLRAKNDSSSSLKKNLLNRIKNSKLFLPPSFPDSVVFDAYIHPEVDHSKDPIKWGVPDLDSIRSFLMYNVGWSQGRVDEVMVPLIRDLNRKLREGTQSTIGEFFSTSYIQSKREVQIGKRMKAAATKLNKKAAKDGL</sequence>
<dbReference type="PANTHER" id="PTHR16171">
    <property type="entry name" value="DNA REPAIR PROTEIN COMPLEMENTING XP-G CELLS-RELATED"/>
    <property type="match status" value="1"/>
</dbReference>
<dbReference type="CDD" id="cd09868">
    <property type="entry name" value="PIN_XPG_RAD2"/>
    <property type="match status" value="2"/>
</dbReference>
<dbReference type="GeneID" id="18249614"/>
<feature type="compositionally biased region" description="Acidic residues" evidence="12">
    <location>
        <begin position="333"/>
        <end position="353"/>
    </location>
</feature>
<evidence type="ECO:0000256" key="6">
    <source>
        <dbReference type="ARBA" id="ARBA00022759"/>
    </source>
</evidence>
<dbReference type="InterPro" id="IPR036279">
    <property type="entry name" value="5-3_exonuclease_C_sf"/>
</dbReference>
<organism evidence="16">
    <name type="scientific">Candida tenuis (strain ATCC 10573 / BCRC 21748 / CBS 615 / JCM 9827 / NBRC 10315 / NRRL Y-1498 / VKM Y-70)</name>
    <name type="common">Yeast</name>
    <name type="synonym">Yamadazyma tenuis</name>
    <dbReference type="NCBI Taxonomy" id="590646"/>
    <lineage>
        <taxon>Eukaryota</taxon>
        <taxon>Fungi</taxon>
        <taxon>Dikarya</taxon>
        <taxon>Ascomycota</taxon>
        <taxon>Saccharomycotina</taxon>
        <taxon>Pichiomycetes</taxon>
        <taxon>Debaryomycetaceae</taxon>
        <taxon>Yamadazyma</taxon>
    </lineage>
</organism>
<feature type="region of interest" description="Disordered" evidence="12">
    <location>
        <begin position="445"/>
        <end position="479"/>
    </location>
</feature>
<evidence type="ECO:0000256" key="10">
    <source>
        <dbReference type="ARBA" id="ARBA00023204"/>
    </source>
</evidence>
<dbReference type="SMART" id="SM00485">
    <property type="entry name" value="XPGN"/>
    <property type="match status" value="1"/>
</dbReference>
<dbReference type="PANTHER" id="PTHR16171:SF7">
    <property type="entry name" value="DNA REPAIR PROTEIN RAD2"/>
    <property type="match status" value="1"/>
</dbReference>
<dbReference type="OrthoDB" id="31113at2759"/>
<dbReference type="InterPro" id="IPR006084">
    <property type="entry name" value="XPG/Rad2"/>
</dbReference>
<feature type="region of interest" description="Disordered" evidence="12">
    <location>
        <begin position="330"/>
        <end position="353"/>
    </location>
</feature>
<evidence type="ECO:0000256" key="12">
    <source>
        <dbReference type="SAM" id="MobiDB-lite"/>
    </source>
</evidence>
<dbReference type="GO" id="GO:0046872">
    <property type="term" value="F:metal ion binding"/>
    <property type="evidence" value="ECO:0007669"/>
    <property type="project" value="UniProtKB-KW"/>
</dbReference>
<feature type="domain" description="XPG-I" evidence="13">
    <location>
        <begin position="706"/>
        <end position="775"/>
    </location>
</feature>
<dbReference type="STRING" id="590646.G3BF51"/>
<keyword evidence="10" id="KW-0234">DNA repair</keyword>
<evidence type="ECO:0000256" key="2">
    <source>
        <dbReference type="ARBA" id="ARBA00004123"/>
    </source>
</evidence>
<keyword evidence="8" id="KW-0378">Hydrolase</keyword>
<dbReference type="Gene3D" id="1.10.150.20">
    <property type="entry name" value="5' to 3' exonuclease, C-terminal subdomain"/>
    <property type="match status" value="1"/>
</dbReference>
<dbReference type="eggNOG" id="KOG2520">
    <property type="taxonomic scope" value="Eukaryota"/>
</dbReference>
<dbReference type="EMBL" id="GL996528">
    <property type="protein sequence ID" value="EGV60637.1"/>
    <property type="molecule type" value="Genomic_DNA"/>
</dbReference>
<keyword evidence="5" id="KW-0479">Metal-binding</keyword>
<evidence type="ECO:0000259" key="13">
    <source>
        <dbReference type="SMART" id="SM00484"/>
    </source>
</evidence>
<dbReference type="InterPro" id="IPR001044">
    <property type="entry name" value="XPG/Rad2_eukaryotes"/>
</dbReference>
<evidence type="ECO:0000256" key="8">
    <source>
        <dbReference type="ARBA" id="ARBA00022801"/>
    </source>
</evidence>
<dbReference type="Pfam" id="PF00752">
    <property type="entry name" value="XPG_N"/>
    <property type="match status" value="1"/>
</dbReference>
<proteinExistence type="inferred from homology"/>
<dbReference type="Gene3D" id="3.40.50.1010">
    <property type="entry name" value="5'-nuclease"/>
    <property type="match status" value="2"/>
</dbReference>
<keyword evidence="4" id="KW-0540">Nuclease</keyword>
<evidence type="ECO:0000313" key="16">
    <source>
        <dbReference type="Proteomes" id="UP000000707"/>
    </source>
</evidence>
<dbReference type="GO" id="GO:0006289">
    <property type="term" value="P:nucleotide-excision repair"/>
    <property type="evidence" value="ECO:0007669"/>
    <property type="project" value="InterPro"/>
</dbReference>
<dbReference type="SUPFAM" id="SSF47807">
    <property type="entry name" value="5' to 3' exonuclease, C-terminal subdomain"/>
    <property type="match status" value="1"/>
</dbReference>
<dbReference type="InterPro" id="IPR006086">
    <property type="entry name" value="XPG-I_dom"/>
</dbReference>
<reference evidence="15 16" key="1">
    <citation type="journal article" date="2011" name="Proc. Natl. Acad. Sci. U.S.A.">
        <title>Comparative genomics of xylose-fermenting fungi for enhanced biofuel production.</title>
        <authorList>
            <person name="Wohlbach D.J."/>
            <person name="Kuo A."/>
            <person name="Sato T.K."/>
            <person name="Potts K.M."/>
            <person name="Salamov A.A."/>
            <person name="LaButti K.M."/>
            <person name="Sun H."/>
            <person name="Clum A."/>
            <person name="Pangilinan J.L."/>
            <person name="Lindquist E.A."/>
            <person name="Lucas S."/>
            <person name="Lapidus A."/>
            <person name="Jin M."/>
            <person name="Gunawan C."/>
            <person name="Balan V."/>
            <person name="Dale B.E."/>
            <person name="Jeffries T.W."/>
            <person name="Zinkel R."/>
            <person name="Barry K.W."/>
            <person name="Grigoriev I.V."/>
            <person name="Gasch A.P."/>
        </authorList>
    </citation>
    <scope>NUCLEOTIDE SEQUENCE [LARGE SCALE GENOMIC DNA]</scope>
    <source>
        <strain evidence="16">ATCC 10573 / BCRC 21748 / CBS 615 / JCM 9827 / NBRC 10315 / NRRL Y-1498 / VKM Y-70</strain>
    </source>
</reference>
<dbReference type="InterPro" id="IPR029060">
    <property type="entry name" value="PIN-like_dom_sf"/>
</dbReference>
<keyword evidence="16" id="KW-1185">Reference proteome</keyword>
<keyword evidence="11" id="KW-0539">Nucleus</keyword>
<dbReference type="GO" id="GO:0005634">
    <property type="term" value="C:nucleus"/>
    <property type="evidence" value="ECO:0007669"/>
    <property type="project" value="UniProtKB-SubCell"/>
</dbReference>
<evidence type="ECO:0000256" key="11">
    <source>
        <dbReference type="ARBA" id="ARBA00023242"/>
    </source>
</evidence>
<protein>
    <recommendedName>
        <fullName evidence="17">PIN domain-like protein</fullName>
    </recommendedName>
</protein>
<dbReference type="FunFam" id="3.40.50.1010:FF:000061">
    <property type="entry name" value="Single-stranded DNA endonuclease (Eurofung)"/>
    <property type="match status" value="1"/>
</dbReference>
<dbReference type="GO" id="GO:0004520">
    <property type="term" value="F:DNA endonuclease activity"/>
    <property type="evidence" value="ECO:0007669"/>
    <property type="project" value="TreeGrafter"/>
</dbReference>
<dbReference type="HOGENOM" id="CLU_003018_0_0_1"/>
<dbReference type="CDD" id="cd09904">
    <property type="entry name" value="H3TH_XPG"/>
    <property type="match status" value="1"/>
</dbReference>
<evidence type="ECO:0000256" key="9">
    <source>
        <dbReference type="ARBA" id="ARBA00022842"/>
    </source>
</evidence>
<comment type="subcellular location">
    <subcellularLocation>
        <location evidence="2">Nucleus</location>
    </subcellularLocation>
</comment>
<dbReference type="GO" id="GO:0003697">
    <property type="term" value="F:single-stranded DNA binding"/>
    <property type="evidence" value="ECO:0007669"/>
    <property type="project" value="InterPro"/>
</dbReference>
<evidence type="ECO:0000256" key="7">
    <source>
        <dbReference type="ARBA" id="ARBA00022763"/>
    </source>
</evidence>
<dbReference type="PRINTS" id="PR00853">
    <property type="entry name" value="XPGRADSUPER"/>
</dbReference>
<comment type="cofactor">
    <cofactor evidence="1">
        <name>Mg(2+)</name>
        <dbReference type="ChEBI" id="CHEBI:18420"/>
    </cofactor>
</comment>
<keyword evidence="9" id="KW-0460">Magnesium</keyword>
<gene>
    <name evidence="15" type="ORF">CANTEDRAFT_132346</name>
</gene>
<dbReference type="InterPro" id="IPR006085">
    <property type="entry name" value="XPG_DNA_repair_N"/>
</dbReference>
<dbReference type="Proteomes" id="UP000000707">
    <property type="component" value="Unassembled WGS sequence"/>
</dbReference>
<evidence type="ECO:0000313" key="15">
    <source>
        <dbReference type="EMBL" id="EGV60637.1"/>
    </source>
</evidence>
<evidence type="ECO:0000256" key="5">
    <source>
        <dbReference type="ARBA" id="ARBA00022723"/>
    </source>
</evidence>
<evidence type="ECO:0008006" key="17">
    <source>
        <dbReference type="Google" id="ProtNLM"/>
    </source>
</evidence>
<dbReference type="InterPro" id="IPR019974">
    <property type="entry name" value="XPG_CS"/>
</dbReference>
<dbReference type="AlphaFoldDB" id="G3BF51"/>
<dbReference type="KEGG" id="cten:18249614"/>
<feature type="domain" description="XPG N-terminal" evidence="14">
    <location>
        <begin position="1"/>
        <end position="98"/>
    </location>
</feature>
<dbReference type="Pfam" id="PF00867">
    <property type="entry name" value="XPG_I"/>
    <property type="match status" value="1"/>
</dbReference>
<comment type="similarity">
    <text evidence="3">Belongs to the XPG/RAD2 endonuclease family. XPG subfamily.</text>
</comment>
<name>G3BF51_CANTC</name>
<dbReference type="GO" id="GO:0016788">
    <property type="term" value="F:hydrolase activity, acting on ester bonds"/>
    <property type="evidence" value="ECO:0007669"/>
    <property type="project" value="InterPro"/>
</dbReference>
<dbReference type="PRINTS" id="PR00066">
    <property type="entry name" value="XRODRMPGMNTG"/>
</dbReference>
<keyword evidence="6" id="KW-0255">Endonuclease</keyword>
<dbReference type="InterPro" id="IPR008918">
    <property type="entry name" value="HhH2"/>
</dbReference>
<dbReference type="PROSITE" id="PS00842">
    <property type="entry name" value="XPG_2"/>
    <property type="match status" value="1"/>
</dbReference>
<evidence type="ECO:0000256" key="1">
    <source>
        <dbReference type="ARBA" id="ARBA00001946"/>
    </source>
</evidence>
<evidence type="ECO:0000256" key="4">
    <source>
        <dbReference type="ARBA" id="ARBA00022722"/>
    </source>
</evidence>